<evidence type="ECO:0000313" key="1">
    <source>
        <dbReference type="EMBL" id="KAJ7527302.1"/>
    </source>
</evidence>
<keyword evidence="2" id="KW-1185">Reference proteome</keyword>
<reference evidence="2" key="1">
    <citation type="journal article" date="2024" name="Proc. Natl. Acad. Sci. U.S.A.">
        <title>Extraordinary preservation of gene collinearity over three hundred million years revealed in homosporous lycophytes.</title>
        <authorList>
            <person name="Li C."/>
            <person name="Wickell D."/>
            <person name="Kuo L.Y."/>
            <person name="Chen X."/>
            <person name="Nie B."/>
            <person name="Liao X."/>
            <person name="Peng D."/>
            <person name="Ji J."/>
            <person name="Jenkins J."/>
            <person name="Williams M."/>
            <person name="Shu S."/>
            <person name="Plott C."/>
            <person name="Barry K."/>
            <person name="Rajasekar S."/>
            <person name="Grimwood J."/>
            <person name="Han X."/>
            <person name="Sun S."/>
            <person name="Hou Z."/>
            <person name="He W."/>
            <person name="Dai G."/>
            <person name="Sun C."/>
            <person name="Schmutz J."/>
            <person name="Leebens-Mack J.H."/>
            <person name="Li F.W."/>
            <person name="Wang L."/>
        </authorList>
    </citation>
    <scope>NUCLEOTIDE SEQUENCE [LARGE SCALE GENOMIC DNA]</scope>
    <source>
        <strain evidence="2">cv. PW_Plant_1</strain>
    </source>
</reference>
<accession>A0ACC2BC56</accession>
<protein>
    <submittedName>
        <fullName evidence="1">Uncharacterized protein</fullName>
    </submittedName>
</protein>
<evidence type="ECO:0000313" key="2">
    <source>
        <dbReference type="Proteomes" id="UP001162992"/>
    </source>
</evidence>
<comment type="caution">
    <text evidence="1">The sequence shown here is derived from an EMBL/GenBank/DDBJ whole genome shotgun (WGS) entry which is preliminary data.</text>
</comment>
<name>A0ACC2BC56_DIPCM</name>
<dbReference type="Proteomes" id="UP001162992">
    <property type="component" value="Chromosome 16"/>
</dbReference>
<sequence>MGLRSGLGLRCSVLVVLFLLLAACVLCNKTHHQSHTKLARNVAKVRKLIERGERRLIVRSWVIRTSKSFRSRPYGFVANSLPRGNTPPPGPSTMHRVIPT</sequence>
<organism evidence="1 2">
    <name type="scientific">Diphasiastrum complanatum</name>
    <name type="common">Issler's clubmoss</name>
    <name type="synonym">Lycopodium complanatum</name>
    <dbReference type="NCBI Taxonomy" id="34168"/>
    <lineage>
        <taxon>Eukaryota</taxon>
        <taxon>Viridiplantae</taxon>
        <taxon>Streptophyta</taxon>
        <taxon>Embryophyta</taxon>
        <taxon>Tracheophyta</taxon>
        <taxon>Lycopodiopsida</taxon>
        <taxon>Lycopodiales</taxon>
        <taxon>Lycopodiaceae</taxon>
        <taxon>Lycopodioideae</taxon>
        <taxon>Diphasiastrum</taxon>
    </lineage>
</organism>
<gene>
    <name evidence="1" type="ORF">O6H91_16G047700</name>
</gene>
<proteinExistence type="predicted"/>
<dbReference type="EMBL" id="CM055107">
    <property type="protein sequence ID" value="KAJ7527302.1"/>
    <property type="molecule type" value="Genomic_DNA"/>
</dbReference>